<keyword evidence="5" id="KW-0067">ATP-binding</keyword>
<dbReference type="Pfam" id="PF00122">
    <property type="entry name" value="E1-E2_ATPase"/>
    <property type="match status" value="1"/>
</dbReference>
<gene>
    <name evidence="12" type="ORF">RDB_LOCUS160447</name>
</gene>
<dbReference type="InterPro" id="IPR050510">
    <property type="entry name" value="Cation_transp_ATPase_P-type"/>
</dbReference>
<dbReference type="SUPFAM" id="SSF81660">
    <property type="entry name" value="Metal cation-transporting ATPase, ATP-binding domain N"/>
    <property type="match status" value="1"/>
</dbReference>
<dbReference type="InterPro" id="IPR004014">
    <property type="entry name" value="ATPase_P-typ_cation-transptr_N"/>
</dbReference>
<dbReference type="InterPro" id="IPR008250">
    <property type="entry name" value="ATPase_P-typ_transduc_dom_A_sf"/>
</dbReference>
<dbReference type="Pfam" id="PF00689">
    <property type="entry name" value="Cation_ATPase_C"/>
    <property type="match status" value="1"/>
</dbReference>
<evidence type="ECO:0000256" key="8">
    <source>
        <dbReference type="ARBA" id="ARBA00023136"/>
    </source>
</evidence>
<evidence type="ECO:0000256" key="7">
    <source>
        <dbReference type="ARBA" id="ARBA00022989"/>
    </source>
</evidence>
<dbReference type="GO" id="GO:0005524">
    <property type="term" value="F:ATP binding"/>
    <property type="evidence" value="ECO:0007669"/>
    <property type="project" value="UniProtKB-KW"/>
</dbReference>
<dbReference type="GO" id="GO:0030007">
    <property type="term" value="P:intracellular potassium ion homeostasis"/>
    <property type="evidence" value="ECO:0007669"/>
    <property type="project" value="TreeGrafter"/>
</dbReference>
<keyword evidence="8 10" id="KW-0472">Membrane</keyword>
<evidence type="ECO:0000256" key="5">
    <source>
        <dbReference type="ARBA" id="ARBA00022840"/>
    </source>
</evidence>
<dbReference type="InterPro" id="IPR059000">
    <property type="entry name" value="ATPase_P-type_domA"/>
</dbReference>
<evidence type="ECO:0000256" key="2">
    <source>
        <dbReference type="ARBA" id="ARBA00022475"/>
    </source>
</evidence>
<name>A0A8H3GP59_9AGAM</name>
<feature type="transmembrane region" description="Helical" evidence="10">
    <location>
        <begin position="131"/>
        <end position="154"/>
    </location>
</feature>
<feature type="transmembrane region" description="Helical" evidence="10">
    <location>
        <begin position="336"/>
        <end position="359"/>
    </location>
</feature>
<dbReference type="InterPro" id="IPR023299">
    <property type="entry name" value="ATPase_P-typ_cyto_dom_N"/>
</dbReference>
<dbReference type="SUPFAM" id="SSF48452">
    <property type="entry name" value="TPR-like"/>
    <property type="match status" value="1"/>
</dbReference>
<dbReference type="PANTHER" id="PTHR43294">
    <property type="entry name" value="SODIUM/POTASSIUM-TRANSPORTING ATPASE SUBUNIT ALPHA"/>
    <property type="match status" value="1"/>
</dbReference>
<evidence type="ECO:0000259" key="11">
    <source>
        <dbReference type="SMART" id="SM00831"/>
    </source>
</evidence>
<dbReference type="SUPFAM" id="SSF81653">
    <property type="entry name" value="Calcium ATPase, transduction domain A"/>
    <property type="match status" value="1"/>
</dbReference>
<dbReference type="PRINTS" id="PR00121">
    <property type="entry name" value="NAKATPASE"/>
</dbReference>
<dbReference type="GO" id="GO:1990573">
    <property type="term" value="P:potassium ion import across plasma membrane"/>
    <property type="evidence" value="ECO:0007669"/>
    <property type="project" value="TreeGrafter"/>
</dbReference>
<dbReference type="FunFam" id="3.40.50.1000:FF:000001">
    <property type="entry name" value="Phospholipid-transporting ATPase IC"/>
    <property type="match status" value="1"/>
</dbReference>
<dbReference type="GO" id="GO:0005391">
    <property type="term" value="F:P-type sodium:potassium-exchanging transporter activity"/>
    <property type="evidence" value="ECO:0007669"/>
    <property type="project" value="TreeGrafter"/>
</dbReference>
<dbReference type="NCBIfam" id="TIGR01494">
    <property type="entry name" value="ATPase_P-type"/>
    <property type="match status" value="1"/>
</dbReference>
<dbReference type="Gene3D" id="1.25.40.10">
    <property type="entry name" value="Tetratricopeptide repeat domain"/>
    <property type="match status" value="1"/>
</dbReference>
<dbReference type="Pfam" id="PF13246">
    <property type="entry name" value="Cation_ATPase"/>
    <property type="match status" value="1"/>
</dbReference>
<feature type="transmembrane region" description="Helical" evidence="10">
    <location>
        <begin position="968"/>
        <end position="996"/>
    </location>
</feature>
<keyword evidence="6" id="KW-1278">Translocase</keyword>
<reference evidence="12" key="1">
    <citation type="submission" date="2021-01" db="EMBL/GenBank/DDBJ databases">
        <authorList>
            <person name="Kaushik A."/>
        </authorList>
    </citation>
    <scope>NUCLEOTIDE SEQUENCE</scope>
    <source>
        <strain evidence="12">AG3-T5</strain>
    </source>
</reference>
<dbReference type="GO" id="GO:0005886">
    <property type="term" value="C:plasma membrane"/>
    <property type="evidence" value="ECO:0007669"/>
    <property type="project" value="UniProtKB-SubCell"/>
</dbReference>
<evidence type="ECO:0000256" key="10">
    <source>
        <dbReference type="SAM" id="Phobius"/>
    </source>
</evidence>
<dbReference type="SUPFAM" id="SSF81665">
    <property type="entry name" value="Calcium ATPase, transmembrane domain M"/>
    <property type="match status" value="1"/>
</dbReference>
<feature type="transmembrane region" description="Helical" evidence="10">
    <location>
        <begin position="371"/>
        <end position="397"/>
    </location>
</feature>
<evidence type="ECO:0000256" key="1">
    <source>
        <dbReference type="ARBA" id="ARBA00004651"/>
    </source>
</evidence>
<dbReference type="Proteomes" id="UP000663841">
    <property type="component" value="Unassembled WGS sequence"/>
</dbReference>
<dbReference type="Gene3D" id="2.70.150.10">
    <property type="entry name" value="Calcium-transporting ATPase, cytoplasmic transduction domain A"/>
    <property type="match status" value="1"/>
</dbReference>
<dbReference type="Gene3D" id="3.40.1110.10">
    <property type="entry name" value="Calcium-transporting ATPase, cytoplasmic domain N"/>
    <property type="match status" value="1"/>
</dbReference>
<evidence type="ECO:0000313" key="13">
    <source>
        <dbReference type="Proteomes" id="UP000663841"/>
    </source>
</evidence>
<feature type="transmembrane region" description="Helical" evidence="10">
    <location>
        <begin position="166"/>
        <end position="183"/>
    </location>
</feature>
<dbReference type="SUPFAM" id="SSF56784">
    <property type="entry name" value="HAD-like"/>
    <property type="match status" value="1"/>
</dbReference>
<comment type="subcellular location">
    <subcellularLocation>
        <location evidence="1">Cell membrane</location>
        <topology evidence="1">Multi-pass membrane protein</topology>
    </subcellularLocation>
</comment>
<keyword evidence="7 10" id="KW-1133">Transmembrane helix</keyword>
<dbReference type="GO" id="GO:0036376">
    <property type="term" value="P:sodium ion export across plasma membrane"/>
    <property type="evidence" value="ECO:0007669"/>
    <property type="project" value="TreeGrafter"/>
</dbReference>
<dbReference type="InterPro" id="IPR023298">
    <property type="entry name" value="ATPase_P-typ_TM_dom_sf"/>
</dbReference>
<evidence type="ECO:0000313" key="12">
    <source>
        <dbReference type="EMBL" id="CAE6464786.1"/>
    </source>
</evidence>
<feature type="domain" description="Cation-transporting P-type ATPase N-terminal" evidence="11">
    <location>
        <begin position="82"/>
        <end position="155"/>
    </location>
</feature>
<feature type="region of interest" description="Disordered" evidence="9">
    <location>
        <begin position="717"/>
        <end position="748"/>
    </location>
</feature>
<evidence type="ECO:0000256" key="6">
    <source>
        <dbReference type="ARBA" id="ARBA00022967"/>
    </source>
</evidence>
<dbReference type="InterPro" id="IPR001757">
    <property type="entry name" value="P_typ_ATPase"/>
</dbReference>
<keyword evidence="4" id="KW-0547">Nucleotide-binding</keyword>
<dbReference type="Gene3D" id="3.40.50.1000">
    <property type="entry name" value="HAD superfamily/HAD-like"/>
    <property type="match status" value="1"/>
</dbReference>
<accession>A0A8H3GP59</accession>
<protein>
    <recommendedName>
        <fullName evidence="11">Cation-transporting P-type ATPase N-terminal domain-containing protein</fullName>
    </recommendedName>
</protein>
<dbReference type="InterPro" id="IPR023214">
    <property type="entry name" value="HAD_sf"/>
</dbReference>
<dbReference type="EMBL" id="CAJMWW010000299">
    <property type="protein sequence ID" value="CAE6464786.1"/>
    <property type="molecule type" value="Genomic_DNA"/>
</dbReference>
<evidence type="ECO:0000256" key="4">
    <source>
        <dbReference type="ARBA" id="ARBA00022741"/>
    </source>
</evidence>
<dbReference type="GO" id="GO:0006883">
    <property type="term" value="P:intracellular sodium ion homeostasis"/>
    <property type="evidence" value="ECO:0007669"/>
    <property type="project" value="TreeGrafter"/>
</dbReference>
<dbReference type="PANTHER" id="PTHR43294:SF21">
    <property type="entry name" value="CATION TRANSPORTING ATPASE"/>
    <property type="match status" value="1"/>
</dbReference>
<dbReference type="GO" id="GO:0016887">
    <property type="term" value="F:ATP hydrolysis activity"/>
    <property type="evidence" value="ECO:0007669"/>
    <property type="project" value="InterPro"/>
</dbReference>
<comment type="caution">
    <text evidence="12">The sequence shown here is derived from an EMBL/GenBank/DDBJ whole genome shotgun (WGS) entry which is preliminary data.</text>
</comment>
<dbReference type="InterPro" id="IPR036412">
    <property type="entry name" value="HAD-like_sf"/>
</dbReference>
<dbReference type="PROSITE" id="PS00154">
    <property type="entry name" value="ATPASE_E1_E2"/>
    <property type="match status" value="1"/>
</dbReference>
<dbReference type="PRINTS" id="PR00119">
    <property type="entry name" value="CATATPASE"/>
</dbReference>
<evidence type="ECO:0000256" key="3">
    <source>
        <dbReference type="ARBA" id="ARBA00022692"/>
    </source>
</evidence>
<feature type="region of interest" description="Disordered" evidence="9">
    <location>
        <begin position="1"/>
        <end position="21"/>
    </location>
</feature>
<feature type="compositionally biased region" description="Polar residues" evidence="9">
    <location>
        <begin position="735"/>
        <end position="748"/>
    </location>
</feature>
<dbReference type="SMART" id="SM00831">
    <property type="entry name" value="Cation_ATPase_N"/>
    <property type="match status" value="1"/>
</dbReference>
<feature type="transmembrane region" description="Helical" evidence="10">
    <location>
        <begin position="898"/>
        <end position="921"/>
    </location>
</feature>
<feature type="transmembrane region" description="Helical" evidence="10">
    <location>
        <begin position="1057"/>
        <end position="1080"/>
    </location>
</feature>
<keyword evidence="2" id="KW-1003">Cell membrane</keyword>
<dbReference type="Pfam" id="PF00690">
    <property type="entry name" value="Cation_ATPase_N"/>
    <property type="match status" value="1"/>
</dbReference>
<dbReference type="InterPro" id="IPR018303">
    <property type="entry name" value="ATPase_P-typ_P_site"/>
</dbReference>
<keyword evidence="3 10" id="KW-0812">Transmembrane</keyword>
<sequence length="1470" mass="160704">MVPLPARTLTLPPEGPNDNLARHNHVSRQLSRVSSRSIGSPIDPAARLPVEFRTLSLHVDETARQEAAVNRKGTAKELSDLTFHTQTEEEILALFSVSPSIGLDSAQAQRRLAANGPNALSPPPSRTFRKVLEWIFGGFGSLLLAASIVCFIAWKPLGEPNPAPANLALAVVLLIVLLLNALFNMWQDISTTRTLASLTSLLPSAVTVLRDGQPTVTQANQLVTGDIVMLGTGVRVPADMRILKSEGLMIDRGVLTGESEPIPATTHYTDENFLETRNIALQGTYCVSGSGIGVVVQVGDGTVFGRIARLSTGQHSSGKNSLTAGLTTLQREILRFVLIIAGCASTVAVIIVILWAAWLRRAYPNYINIPTLLIDIVSVMVAFIPEGLPVAITMSLAKVAHTLSKKKVLCKSLSIVETLGSVNVLCSDKTGTLTQNKMSVQDVAIFDTEYTVMDFHEAANKGEGNKNLQQMGAVAAICNSANFASSTEAEPTSIRKVLGDATDSAILRFAHTMRPIETARSTWEDVFKLNFSSKTKFMLKLSKLVDLSSGSLPAPLVGSDEFNPQTDYLLTVKGAPDVLYPRCTSIMSPVDGQILDLTPQRLAQITAVQNRWAARGRRVLMLGRRIVHGSELKGPISDEAIADVNWNLTIIGLVGLIDPLKEDIIETVRVCRGAGIRFFMVTGDHPATAVAIAAQAGIVSGNPDAIHRLSDLDSSLDEKSIPQYDPDTKDLGLFTSDSSTDPEKSGSNMTNVEMKSIVITGADLMAITPSQMEQLCQYDEIVFARTSPEQKLRIVHEFQRRGGVVAMTGDGGRSSIPTLRELKLIQLRLKVNDAPSLKAADCGIAMGDGSDVAREAADMILLENFEAIVVALEYGKSSFWFDSELFGRLVYDNLKKTVLYLLPAGSFSELMPIVLNILIGVPQMLSSLQMIIICVGTDVLPALSLALEKPEQGLLSRRPRNVKTDRLADWKLLLHAYGFIGVLESLCAMSMSFWYLERNGVPFSDLALGFGNWPTLDAEKLNKAQSVYFFTLVIMQWGNLLATRSRKLSIFQHKPSGNWYIFPAMICALAIGIFFSYVPFFQKTFLTRGVPVEYYFLPVAFGLGLLLLDEARKYMPPMASSSRVAAGPAQSLTIVYTVSGVDHYAVIPYLKSYEEALTAAVQRFSQYFASAGPSRQVWLAKGLRTRRNRWIWAEIDPESFLQTIEDYAVEIRLCDNEQDGYDSDDSDYLSVIMSEEDEGQSVQTNMTSLMQMDDGSKSAQSSVSNLSCLQTPTLSPAIIAQSLIDDAVHIYHSTTDYPTAITKLEYAASVAPISHPDLKAQCYLHLGHLAQASYNFPSAEMDALPAQTQAQIKANRRLSTISTMGALSPTSPSLSNARSHFRHAHRLFTESNNRSGQLQCKQAVASIALDEQDWDSARSQIIYILDAGKREGVQIDEVWCWSALALVALKQGELDEVDTYWSKAWRAGSR</sequence>
<organism evidence="12 13">
    <name type="scientific">Rhizoctonia solani</name>
    <dbReference type="NCBI Taxonomy" id="456999"/>
    <lineage>
        <taxon>Eukaryota</taxon>
        <taxon>Fungi</taxon>
        <taxon>Dikarya</taxon>
        <taxon>Basidiomycota</taxon>
        <taxon>Agaricomycotina</taxon>
        <taxon>Agaricomycetes</taxon>
        <taxon>Cantharellales</taxon>
        <taxon>Ceratobasidiaceae</taxon>
        <taxon>Rhizoctonia</taxon>
    </lineage>
</organism>
<evidence type="ECO:0000256" key="9">
    <source>
        <dbReference type="SAM" id="MobiDB-lite"/>
    </source>
</evidence>
<dbReference type="Gene3D" id="1.20.1110.10">
    <property type="entry name" value="Calcium-transporting ATPase, transmembrane domain"/>
    <property type="match status" value="1"/>
</dbReference>
<feature type="transmembrane region" description="Helical" evidence="10">
    <location>
        <begin position="1092"/>
        <end position="1108"/>
    </location>
</feature>
<dbReference type="GO" id="GO:1902600">
    <property type="term" value="P:proton transmembrane transport"/>
    <property type="evidence" value="ECO:0007669"/>
    <property type="project" value="TreeGrafter"/>
</dbReference>
<proteinExistence type="predicted"/>
<feature type="compositionally biased region" description="Basic and acidic residues" evidence="9">
    <location>
        <begin position="717"/>
        <end position="730"/>
    </location>
</feature>
<feature type="transmembrane region" description="Helical" evidence="10">
    <location>
        <begin position="927"/>
        <end position="947"/>
    </location>
</feature>
<dbReference type="InterPro" id="IPR011990">
    <property type="entry name" value="TPR-like_helical_dom_sf"/>
</dbReference>
<dbReference type="InterPro" id="IPR006068">
    <property type="entry name" value="ATPase_P-typ_cation-transptr_C"/>
</dbReference>